<dbReference type="GO" id="GO:0000271">
    <property type="term" value="P:polysaccharide biosynthetic process"/>
    <property type="evidence" value="ECO:0007669"/>
    <property type="project" value="InterPro"/>
</dbReference>
<dbReference type="Proteomes" id="UP000009223">
    <property type="component" value="Chromosome"/>
</dbReference>
<sequence length="513" mass="58521">MLPFKKVSHKKMVFVNLGGFLNLEKYSIIPHAITMTLNDFDVWYRTRYRRTSSALTTTMMIIADLFGVMLSFGAGFFMVNLYNMSAINFKSFITYWPYLPVFIIIFYVSQLYPGVFLAPAEELKNFTISSLMAHGGIIFSRYIEDQEFDAISVAFIVSFVFSTIILLICRSGMRVFLQKTNLGGIPAVVFGGEDTGQMVVDRCLKHRIGYLPVLILDDDPSTGNDYQGVPIIHDTSIGAELVKRYNIKMAIVAMPKADRDRLAHLLNYSISAFRYNVLIPDFFGVTNIWMAVRDFDGILGFASSQRLKMFWNLGIKRLIDLGIVIIGGIIILPFLLFIALLIKLTSPGPVLYGHTRLGRNGKHFKAYKFRSMVVDAKEQLELMLESNPRIREEWEANHKLKDDPRVTGIGRFLRRTSFDEFPQIINILRGEMSLVGPRPVVDDEVERYGEDYNRIFSVKPGLTGLWQVSGRSDTNYGERVAFDTYYLQSWSVWLDLWILYKTVGVVLKGKGAY</sequence>
<evidence type="ECO:0000313" key="11">
    <source>
        <dbReference type="EMBL" id="AEF86428.1"/>
    </source>
</evidence>
<evidence type="ECO:0000256" key="6">
    <source>
        <dbReference type="ARBA" id="ARBA00022692"/>
    </source>
</evidence>
<evidence type="ECO:0000256" key="8">
    <source>
        <dbReference type="ARBA" id="ARBA00023136"/>
    </source>
</evidence>
<dbReference type="Pfam" id="PF02397">
    <property type="entry name" value="Bac_transf"/>
    <property type="match status" value="1"/>
</dbReference>
<dbReference type="PANTHER" id="PTHR30576:SF4">
    <property type="entry name" value="UNDECAPRENYL-PHOSPHATE GALACTOSE PHOSPHOTRANSFERASE"/>
    <property type="match status" value="1"/>
</dbReference>
<dbReference type="NCBIfam" id="TIGR03022">
    <property type="entry name" value="WbaP_sugtrans"/>
    <property type="match status" value="1"/>
</dbReference>
<dbReference type="InterPro" id="IPR017475">
    <property type="entry name" value="EPS_sugar_tfrase"/>
</dbReference>
<keyword evidence="7 9" id="KW-1133">Transmembrane helix</keyword>
<dbReference type="InterPro" id="IPR017472">
    <property type="entry name" value="Undecaprenyl-P_galact_Ptfrase"/>
</dbReference>
<dbReference type="PANTHER" id="PTHR30576">
    <property type="entry name" value="COLANIC BIOSYNTHESIS UDP-GLUCOSE LIPID CARRIER TRANSFERASE"/>
    <property type="match status" value="1"/>
</dbReference>
<gene>
    <name evidence="11" type="ordered locus">TREPR_2408</name>
</gene>
<keyword evidence="4" id="KW-1003">Cell membrane</keyword>
<evidence type="ECO:0000259" key="10">
    <source>
        <dbReference type="Pfam" id="PF02397"/>
    </source>
</evidence>
<dbReference type="Pfam" id="PF13727">
    <property type="entry name" value="CoA_binding_3"/>
    <property type="match status" value="1"/>
</dbReference>
<reference evidence="12" key="1">
    <citation type="submission" date="2009-12" db="EMBL/GenBank/DDBJ databases">
        <title>Complete sequence of Treponema primitia strain ZAS-2.</title>
        <authorList>
            <person name="Tetu S.G."/>
            <person name="Matson E."/>
            <person name="Ren Q."/>
            <person name="Seshadri R."/>
            <person name="Elbourne L."/>
            <person name="Hassan K.A."/>
            <person name="Durkin A."/>
            <person name="Radune D."/>
            <person name="Mohamoud Y."/>
            <person name="Shay R."/>
            <person name="Jin S."/>
            <person name="Zhang X."/>
            <person name="Lucey K."/>
            <person name="Ballor N.R."/>
            <person name="Ottesen E."/>
            <person name="Rosenthal R."/>
            <person name="Allen A."/>
            <person name="Leadbetter J.R."/>
            <person name="Paulsen I.T."/>
        </authorList>
    </citation>
    <scope>NUCLEOTIDE SEQUENCE [LARGE SCALE GENOMIC DNA]</scope>
    <source>
        <strain evidence="12">ATCC BAA-887 / DSM 12427 / ZAS-2</strain>
    </source>
</reference>
<comment type="subcellular location">
    <subcellularLocation>
        <location evidence="2">Cell membrane</location>
    </subcellularLocation>
    <subcellularLocation>
        <location evidence="1">Membrane</location>
        <topology evidence="1">Multi-pass membrane protein</topology>
    </subcellularLocation>
</comment>
<dbReference type="NCBIfam" id="TIGR03025">
    <property type="entry name" value="EPS_sugtrans"/>
    <property type="match status" value="1"/>
</dbReference>
<protein>
    <submittedName>
        <fullName evidence="11">Undecaprenyl-phosphate galactose phosphotransferase</fullName>
    </submittedName>
</protein>
<evidence type="ECO:0000256" key="9">
    <source>
        <dbReference type="SAM" id="Phobius"/>
    </source>
</evidence>
<dbReference type="InterPro" id="IPR003362">
    <property type="entry name" value="Bact_transf"/>
</dbReference>
<evidence type="ECO:0000256" key="5">
    <source>
        <dbReference type="ARBA" id="ARBA00022679"/>
    </source>
</evidence>
<dbReference type="eggNOG" id="COG2148">
    <property type="taxonomic scope" value="Bacteria"/>
</dbReference>
<evidence type="ECO:0000256" key="4">
    <source>
        <dbReference type="ARBA" id="ARBA00022475"/>
    </source>
</evidence>
<keyword evidence="8 9" id="KW-0472">Membrane</keyword>
<dbReference type="AlphaFoldDB" id="F5YHH1"/>
<evidence type="ECO:0000256" key="7">
    <source>
        <dbReference type="ARBA" id="ARBA00022989"/>
    </source>
</evidence>
<dbReference type="STRING" id="545694.TREPR_2408"/>
<name>F5YHH1_TREPZ</name>
<feature type="transmembrane region" description="Helical" evidence="9">
    <location>
        <begin position="149"/>
        <end position="169"/>
    </location>
</feature>
<evidence type="ECO:0000313" key="12">
    <source>
        <dbReference type="Proteomes" id="UP000009223"/>
    </source>
</evidence>
<evidence type="ECO:0000256" key="1">
    <source>
        <dbReference type="ARBA" id="ARBA00004141"/>
    </source>
</evidence>
<dbReference type="GO" id="GO:0005886">
    <property type="term" value="C:plasma membrane"/>
    <property type="evidence" value="ECO:0007669"/>
    <property type="project" value="UniProtKB-SubCell"/>
</dbReference>
<dbReference type="HOGENOM" id="CLU_024920_3_5_12"/>
<feature type="transmembrane region" description="Helical" evidence="9">
    <location>
        <begin position="318"/>
        <end position="342"/>
    </location>
</feature>
<feature type="transmembrane region" description="Helical" evidence="9">
    <location>
        <begin position="98"/>
        <end position="118"/>
    </location>
</feature>
<feature type="transmembrane region" description="Helical" evidence="9">
    <location>
        <begin position="54"/>
        <end position="78"/>
    </location>
</feature>
<keyword evidence="12" id="KW-1185">Reference proteome</keyword>
<evidence type="ECO:0000256" key="3">
    <source>
        <dbReference type="ARBA" id="ARBA00006464"/>
    </source>
</evidence>
<accession>F5YHH1</accession>
<organism evidence="11 12">
    <name type="scientific">Treponema primitia (strain ATCC BAA-887 / DSM 12427 / ZAS-2)</name>
    <dbReference type="NCBI Taxonomy" id="545694"/>
    <lineage>
        <taxon>Bacteria</taxon>
        <taxon>Pseudomonadati</taxon>
        <taxon>Spirochaetota</taxon>
        <taxon>Spirochaetia</taxon>
        <taxon>Spirochaetales</taxon>
        <taxon>Treponemataceae</taxon>
        <taxon>Treponema</taxon>
    </lineage>
</organism>
<keyword evidence="5 11" id="KW-0808">Transferase</keyword>
<reference evidence="11 12" key="2">
    <citation type="journal article" date="2011" name="ISME J.">
        <title>RNA-seq reveals cooperative metabolic interactions between two termite-gut spirochete species in co-culture.</title>
        <authorList>
            <person name="Rosenthal A.Z."/>
            <person name="Matson E.G."/>
            <person name="Eldar A."/>
            <person name="Leadbetter J.R."/>
        </authorList>
    </citation>
    <scope>NUCLEOTIDE SEQUENCE [LARGE SCALE GENOMIC DNA]</scope>
    <source>
        <strain evidence="12">ATCC BAA-887 / DSM 12427 / ZAS-2</strain>
    </source>
</reference>
<keyword evidence="6 9" id="KW-0812">Transmembrane</keyword>
<comment type="similarity">
    <text evidence="3">Belongs to the bacterial sugar transferase family.</text>
</comment>
<dbReference type="GO" id="GO:0016780">
    <property type="term" value="F:phosphotransferase activity, for other substituted phosphate groups"/>
    <property type="evidence" value="ECO:0007669"/>
    <property type="project" value="TreeGrafter"/>
</dbReference>
<dbReference type="EMBL" id="CP001843">
    <property type="protein sequence ID" value="AEF86428.1"/>
    <property type="molecule type" value="Genomic_DNA"/>
</dbReference>
<dbReference type="KEGG" id="tpi:TREPR_2408"/>
<proteinExistence type="inferred from homology"/>
<dbReference type="Gene3D" id="3.40.50.720">
    <property type="entry name" value="NAD(P)-binding Rossmann-like Domain"/>
    <property type="match status" value="1"/>
</dbReference>
<evidence type="ECO:0000256" key="2">
    <source>
        <dbReference type="ARBA" id="ARBA00004236"/>
    </source>
</evidence>
<feature type="domain" description="Bacterial sugar transferase" evidence="10">
    <location>
        <begin position="316"/>
        <end position="508"/>
    </location>
</feature>